<gene>
    <name evidence="2" type="ORF">Aory04_000975200</name>
</gene>
<protein>
    <submittedName>
        <fullName evidence="2">Unnamed protein product</fullName>
    </submittedName>
</protein>
<reference evidence="2" key="1">
    <citation type="submission" date="2023-04" db="EMBL/GenBank/DDBJ databases">
        <title>Aspergillus oryzae NBRC 4228.</title>
        <authorList>
            <person name="Ichikawa N."/>
            <person name="Sato H."/>
            <person name="Tonouchi N."/>
        </authorList>
    </citation>
    <scope>NUCLEOTIDE SEQUENCE</scope>
    <source>
        <strain evidence="2">NBRC 4228</strain>
    </source>
</reference>
<evidence type="ECO:0000256" key="1">
    <source>
        <dbReference type="SAM" id="MobiDB-lite"/>
    </source>
</evidence>
<dbReference type="Proteomes" id="UP001165205">
    <property type="component" value="Unassembled WGS sequence"/>
</dbReference>
<evidence type="ECO:0000313" key="2">
    <source>
        <dbReference type="EMBL" id="GMG34386.1"/>
    </source>
</evidence>
<proteinExistence type="predicted"/>
<sequence length="75" mass="8142">MIATKPEGREEETLAVMTEGLQKVAVQDEPYSHGRADKGEEDQVEDIDSDADLSQSAEPKGLADDEDGQPSSTHR</sequence>
<feature type="compositionally biased region" description="Acidic residues" evidence="1">
    <location>
        <begin position="39"/>
        <end position="51"/>
    </location>
</feature>
<dbReference type="AlphaFoldDB" id="A0AAN4YUD6"/>
<organism evidence="2 3">
    <name type="scientific">Aspergillus oryzae</name>
    <name type="common">Yellow koji mold</name>
    <dbReference type="NCBI Taxonomy" id="5062"/>
    <lineage>
        <taxon>Eukaryota</taxon>
        <taxon>Fungi</taxon>
        <taxon>Dikarya</taxon>
        <taxon>Ascomycota</taxon>
        <taxon>Pezizomycotina</taxon>
        <taxon>Eurotiomycetes</taxon>
        <taxon>Eurotiomycetidae</taxon>
        <taxon>Eurotiales</taxon>
        <taxon>Aspergillaceae</taxon>
        <taxon>Aspergillus</taxon>
        <taxon>Aspergillus subgen. Circumdati</taxon>
    </lineage>
</organism>
<feature type="region of interest" description="Disordered" evidence="1">
    <location>
        <begin position="24"/>
        <end position="75"/>
    </location>
</feature>
<evidence type="ECO:0000313" key="3">
    <source>
        <dbReference type="Proteomes" id="UP001165205"/>
    </source>
</evidence>
<dbReference type="EMBL" id="BSYA01000138">
    <property type="protein sequence ID" value="GMG34386.1"/>
    <property type="molecule type" value="Genomic_DNA"/>
</dbReference>
<name>A0AAN4YUD6_ASPOZ</name>
<comment type="caution">
    <text evidence="2">The sequence shown here is derived from an EMBL/GenBank/DDBJ whole genome shotgun (WGS) entry which is preliminary data.</text>
</comment>
<accession>A0AAN4YUD6</accession>